<dbReference type="GO" id="GO:0051123">
    <property type="term" value="P:RNA polymerase II preinitiation complex assembly"/>
    <property type="evidence" value="ECO:0007669"/>
    <property type="project" value="TreeGrafter"/>
</dbReference>
<dbReference type="GO" id="GO:0005669">
    <property type="term" value="C:transcription factor TFIID complex"/>
    <property type="evidence" value="ECO:0007669"/>
    <property type="project" value="InterPro"/>
</dbReference>
<reference evidence="3 4" key="1">
    <citation type="submission" date="2024-05" db="EMBL/GenBank/DDBJ databases">
        <authorList>
            <person name="Wallberg A."/>
        </authorList>
    </citation>
    <scope>NUCLEOTIDE SEQUENCE [LARGE SCALE GENOMIC DNA]</scope>
</reference>
<feature type="non-terminal residue" evidence="3">
    <location>
        <position position="1"/>
    </location>
</feature>
<feature type="region of interest" description="Disordered" evidence="1">
    <location>
        <begin position="54"/>
        <end position="74"/>
    </location>
</feature>
<evidence type="ECO:0000256" key="1">
    <source>
        <dbReference type="SAM" id="MobiDB-lite"/>
    </source>
</evidence>
<feature type="compositionally biased region" description="Acidic residues" evidence="1">
    <location>
        <begin position="59"/>
        <end position="70"/>
    </location>
</feature>
<dbReference type="GO" id="GO:0016251">
    <property type="term" value="F:RNA polymerase II general transcription initiation factor activity"/>
    <property type="evidence" value="ECO:0007669"/>
    <property type="project" value="InterPro"/>
</dbReference>
<name>A0AAV2QSG1_MEGNR</name>
<dbReference type="EMBL" id="CAXKWB010010038">
    <property type="protein sequence ID" value="CAL4096564.1"/>
    <property type="molecule type" value="Genomic_DNA"/>
</dbReference>
<dbReference type="PANTHER" id="PTHR13900">
    <property type="entry name" value="TRANSCRIPTION INITIATION FACTOR TFIID"/>
    <property type="match status" value="1"/>
</dbReference>
<protein>
    <recommendedName>
        <fullName evidence="2">Zinc knuckle domain-containing protein</fullName>
    </recommendedName>
</protein>
<dbReference type="GO" id="GO:0017025">
    <property type="term" value="F:TBP-class protein binding"/>
    <property type="evidence" value="ECO:0007669"/>
    <property type="project" value="InterPro"/>
</dbReference>
<keyword evidence="4" id="KW-1185">Reference proteome</keyword>
<feature type="region of interest" description="Disordered" evidence="1">
    <location>
        <begin position="601"/>
        <end position="638"/>
    </location>
</feature>
<organism evidence="3 4">
    <name type="scientific">Meganyctiphanes norvegica</name>
    <name type="common">Northern krill</name>
    <name type="synonym">Thysanopoda norvegica</name>
    <dbReference type="NCBI Taxonomy" id="48144"/>
    <lineage>
        <taxon>Eukaryota</taxon>
        <taxon>Metazoa</taxon>
        <taxon>Ecdysozoa</taxon>
        <taxon>Arthropoda</taxon>
        <taxon>Crustacea</taxon>
        <taxon>Multicrustacea</taxon>
        <taxon>Malacostraca</taxon>
        <taxon>Eumalacostraca</taxon>
        <taxon>Eucarida</taxon>
        <taxon>Euphausiacea</taxon>
        <taxon>Euphausiidae</taxon>
        <taxon>Meganyctiphanes</taxon>
    </lineage>
</organism>
<feature type="domain" description="Zinc knuckle" evidence="2">
    <location>
        <begin position="513"/>
        <end position="534"/>
    </location>
</feature>
<dbReference type="Pfam" id="PF15288">
    <property type="entry name" value="zf-CCHC_6"/>
    <property type="match status" value="1"/>
</dbReference>
<proteinExistence type="predicted"/>
<evidence type="ECO:0000259" key="2">
    <source>
        <dbReference type="Pfam" id="PF15288"/>
    </source>
</evidence>
<dbReference type="Proteomes" id="UP001497623">
    <property type="component" value="Unassembled WGS sequence"/>
</dbReference>
<dbReference type="PANTHER" id="PTHR13900:SF0">
    <property type="entry name" value="TRANSCRIPTION INITIATION FACTOR TFIID SUBUNIT 1"/>
    <property type="match status" value="1"/>
</dbReference>
<sequence length="638" mass="73306">IKKCERWGVIAMVRKLYEKYNKADFLKITDLYKESYKEESQRIFDLQNTSLSSDKIITTDEESEPEETESTNDSKRLQLQQVNMEENVDSNFEIKAESNLKNDAIKLSVLSEEVQTVSNTREICQIETKGCSNQVLKNTSDATLNKDELSNELTDKDYDHLNLKLLKVPLKRLIESDITQNFCQIYNIGNVSSQRVKRQLSCDGLSVKRFASETSLSSFSELSNEGLQVSPLRDEIHPKENMQLSSGANETQFPLSSVDPYDFEANEELMPDVSLRKENSLKVKNETDNSHLLQHQLGESNQLSFQQMVERMEENDNIEIKETHEECDNSKETDKTILGDFCCAGKITESIPNKNIKQELESKEKQQGLINQEDDILTITEQKQDENIYSKVNFIIGPKTACNSKVNYMQGDVLRIVRTFQTPDGKKYSRTEIVRNPDVIKAYVNIRTTKDEEFVSTYISKLDETQKKKLHKERRRIQEQLRRIKRHEDKVRKGIVDYREKKSLKKRDISSTCGACGQVGHMRTNRNCPLNSKKEVVEVEIEDSQETNSSSDEEEEETIVDISDDTQELVKVEGTKITLSASVVKSAEKYKESSPVVTKPLIKRSTSQKDKQTFVKEKEQQTTVKEKPGFSREKGKQS</sequence>
<evidence type="ECO:0000313" key="3">
    <source>
        <dbReference type="EMBL" id="CAL4096564.1"/>
    </source>
</evidence>
<accession>A0AAV2QSG1</accession>
<dbReference type="AlphaFoldDB" id="A0AAV2QSG1"/>
<feature type="region of interest" description="Disordered" evidence="1">
    <location>
        <begin position="541"/>
        <end position="565"/>
    </location>
</feature>
<dbReference type="InterPro" id="IPR041670">
    <property type="entry name" value="Znf-CCHC_6"/>
</dbReference>
<feature type="compositionally biased region" description="Basic and acidic residues" evidence="1">
    <location>
        <begin position="607"/>
        <end position="638"/>
    </location>
</feature>
<comment type="caution">
    <text evidence="3">The sequence shown here is derived from an EMBL/GenBank/DDBJ whole genome shotgun (WGS) entry which is preliminary data.</text>
</comment>
<dbReference type="InterPro" id="IPR040240">
    <property type="entry name" value="TAF1"/>
</dbReference>
<gene>
    <name evidence="3" type="ORF">MNOR_LOCUS15788</name>
</gene>
<feature type="non-terminal residue" evidence="3">
    <location>
        <position position="638"/>
    </location>
</feature>
<evidence type="ECO:0000313" key="4">
    <source>
        <dbReference type="Proteomes" id="UP001497623"/>
    </source>
</evidence>
<dbReference type="GO" id="GO:0004402">
    <property type="term" value="F:histone acetyltransferase activity"/>
    <property type="evidence" value="ECO:0007669"/>
    <property type="project" value="InterPro"/>
</dbReference>